<keyword evidence="8" id="KW-1185">Reference proteome</keyword>
<reference evidence="7 8" key="1">
    <citation type="submission" date="2019-01" db="EMBL/GenBank/DDBJ databases">
        <title>A draft genome assembly of the solar-powered sea slug Elysia chlorotica.</title>
        <authorList>
            <person name="Cai H."/>
            <person name="Li Q."/>
            <person name="Fang X."/>
            <person name="Li J."/>
            <person name="Curtis N.E."/>
            <person name="Altenburger A."/>
            <person name="Shibata T."/>
            <person name="Feng M."/>
            <person name="Maeda T."/>
            <person name="Schwartz J.A."/>
            <person name="Shigenobu S."/>
            <person name="Lundholm N."/>
            <person name="Nishiyama T."/>
            <person name="Yang H."/>
            <person name="Hasebe M."/>
            <person name="Li S."/>
            <person name="Pierce S.K."/>
            <person name="Wang J."/>
        </authorList>
    </citation>
    <scope>NUCLEOTIDE SEQUENCE [LARGE SCALE GENOMIC DNA]</scope>
    <source>
        <strain evidence="7">EC2010</strain>
        <tissue evidence="7">Whole organism of an adult</tissue>
    </source>
</reference>
<feature type="transmembrane region" description="Helical" evidence="5">
    <location>
        <begin position="260"/>
        <end position="281"/>
    </location>
</feature>
<proteinExistence type="predicted"/>
<dbReference type="Gene3D" id="1.20.1070.10">
    <property type="entry name" value="Rhodopsin 7-helix transmembrane proteins"/>
    <property type="match status" value="1"/>
</dbReference>
<evidence type="ECO:0000313" key="7">
    <source>
        <dbReference type="EMBL" id="RUS88511.1"/>
    </source>
</evidence>
<accession>A0A433U3W6</accession>
<keyword evidence="4 5" id="KW-0472">Membrane</keyword>
<dbReference type="PANTHER" id="PTHR45902">
    <property type="entry name" value="LATROPHILIN RECEPTOR-LIKE PROTEIN A"/>
    <property type="match status" value="1"/>
</dbReference>
<dbReference type="GO" id="GO:0016020">
    <property type="term" value="C:membrane"/>
    <property type="evidence" value="ECO:0007669"/>
    <property type="project" value="UniProtKB-SubCell"/>
</dbReference>
<dbReference type="GO" id="GO:0004930">
    <property type="term" value="F:G protein-coupled receptor activity"/>
    <property type="evidence" value="ECO:0007669"/>
    <property type="project" value="InterPro"/>
</dbReference>
<feature type="transmembrane region" description="Helical" evidence="5">
    <location>
        <begin position="301"/>
        <end position="325"/>
    </location>
</feature>
<feature type="transmembrane region" description="Helical" evidence="5">
    <location>
        <begin position="345"/>
        <end position="373"/>
    </location>
</feature>
<dbReference type="AlphaFoldDB" id="A0A433U3W6"/>
<feature type="transmembrane region" description="Helical" evidence="5">
    <location>
        <begin position="419"/>
        <end position="442"/>
    </location>
</feature>
<dbReference type="InterPro" id="IPR017981">
    <property type="entry name" value="GPCR_2-like_7TM"/>
</dbReference>
<dbReference type="CDD" id="cd15039">
    <property type="entry name" value="7tmB3_Methuselah-like"/>
    <property type="match status" value="1"/>
</dbReference>
<feature type="non-terminal residue" evidence="7">
    <location>
        <position position="1"/>
    </location>
</feature>
<comment type="caution">
    <text evidence="7">The sequence shown here is derived from an EMBL/GenBank/DDBJ whole genome shotgun (WGS) entry which is preliminary data.</text>
</comment>
<dbReference type="Proteomes" id="UP000271974">
    <property type="component" value="Unassembled WGS sequence"/>
</dbReference>
<evidence type="ECO:0000313" key="8">
    <source>
        <dbReference type="Proteomes" id="UP000271974"/>
    </source>
</evidence>
<evidence type="ECO:0000256" key="1">
    <source>
        <dbReference type="ARBA" id="ARBA00004141"/>
    </source>
</evidence>
<dbReference type="PANTHER" id="PTHR45902:SF1">
    <property type="entry name" value="LATROPHILIN RECEPTOR-LIKE PROTEIN A"/>
    <property type="match status" value="1"/>
</dbReference>
<feature type="domain" description="G-protein coupled receptors family 2 profile 2" evidence="6">
    <location>
        <begin position="192"/>
        <end position="444"/>
    </location>
</feature>
<comment type="subcellular location">
    <subcellularLocation>
        <location evidence="1">Membrane</location>
        <topology evidence="1">Multi-pass membrane protein</topology>
    </subcellularLocation>
</comment>
<evidence type="ECO:0000256" key="5">
    <source>
        <dbReference type="SAM" id="Phobius"/>
    </source>
</evidence>
<dbReference type="Pfam" id="PF00002">
    <property type="entry name" value="7tm_2"/>
    <property type="match status" value="1"/>
</dbReference>
<gene>
    <name evidence="7" type="ORF">EGW08_003769</name>
</gene>
<dbReference type="GO" id="GO:0007166">
    <property type="term" value="P:cell surface receptor signaling pathway"/>
    <property type="evidence" value="ECO:0007669"/>
    <property type="project" value="InterPro"/>
</dbReference>
<evidence type="ECO:0000259" key="6">
    <source>
        <dbReference type="PROSITE" id="PS50261"/>
    </source>
</evidence>
<keyword evidence="2 5" id="KW-0812">Transmembrane</keyword>
<feature type="transmembrane region" description="Helical" evidence="5">
    <location>
        <begin position="393"/>
        <end position="413"/>
    </location>
</feature>
<organism evidence="7 8">
    <name type="scientific">Elysia chlorotica</name>
    <name type="common">Eastern emerald elysia</name>
    <name type="synonym">Sea slug</name>
    <dbReference type="NCBI Taxonomy" id="188477"/>
    <lineage>
        <taxon>Eukaryota</taxon>
        <taxon>Metazoa</taxon>
        <taxon>Spiralia</taxon>
        <taxon>Lophotrochozoa</taxon>
        <taxon>Mollusca</taxon>
        <taxon>Gastropoda</taxon>
        <taxon>Heterobranchia</taxon>
        <taxon>Euthyneura</taxon>
        <taxon>Panpulmonata</taxon>
        <taxon>Sacoglossa</taxon>
        <taxon>Placobranchoidea</taxon>
        <taxon>Plakobranchidae</taxon>
        <taxon>Elysia</taxon>
    </lineage>
</organism>
<feature type="non-terminal residue" evidence="7">
    <location>
        <position position="511"/>
    </location>
</feature>
<evidence type="ECO:0000256" key="3">
    <source>
        <dbReference type="ARBA" id="ARBA00022989"/>
    </source>
</evidence>
<name>A0A433U3W6_ELYCH</name>
<dbReference type="InterPro" id="IPR000832">
    <property type="entry name" value="GPCR_2_secretin-like"/>
</dbReference>
<dbReference type="InterPro" id="IPR053231">
    <property type="entry name" value="GPCR_LN-TM7"/>
</dbReference>
<feature type="transmembrane region" description="Helical" evidence="5">
    <location>
        <begin position="193"/>
        <end position="217"/>
    </location>
</feature>
<dbReference type="OrthoDB" id="6153483at2759"/>
<evidence type="ECO:0000256" key="4">
    <source>
        <dbReference type="ARBA" id="ARBA00023136"/>
    </source>
</evidence>
<protein>
    <recommendedName>
        <fullName evidence="6">G-protein coupled receptors family 2 profile 2 domain-containing protein</fullName>
    </recommendedName>
</protein>
<feature type="transmembrane region" description="Helical" evidence="5">
    <location>
        <begin position="229"/>
        <end position="248"/>
    </location>
</feature>
<keyword evidence="3 5" id="KW-1133">Transmembrane helix</keyword>
<dbReference type="PROSITE" id="PS50261">
    <property type="entry name" value="G_PROTEIN_RECEP_F2_4"/>
    <property type="match status" value="1"/>
</dbReference>
<evidence type="ECO:0000256" key="2">
    <source>
        <dbReference type="ARBA" id="ARBA00022692"/>
    </source>
</evidence>
<dbReference type="EMBL" id="RQTK01000081">
    <property type="protein sequence ID" value="RUS88511.1"/>
    <property type="molecule type" value="Genomic_DNA"/>
</dbReference>
<sequence>LNALSAFWVQGYVGANTSLSRDEFEARVLEELIDTPISMQYVDYETKLEAQINLGETDTVDLCLKPNIECIVIQERKIRLESNIFEYTDSFINFGKVLTCQTVHFDSTAYRITKSLTTDALPTTKVSLQLGETSLAFSEPKDLNQMSIGQDLSLTVCKGLLDSALQSLDEERRREYYSRDFRAEVDDITQAQYYTTLVCVGASITCLFLALMTYFLFNVLRSVAGINNMFLCASLLLAQASLLASVHVSGPQTLCTVLGFLTHFLWLWVFAWSFICCFRMFKVFTAKTRQDKSDKSLTATVVRTALLSVAAPALVICSVVTASLLTSGGRRCGYGRESCYLDSPLLIGLSTALPLAIVTASNIGFFSLTVARIRSVKRLQSSDFCRKEDQRDLAIYVKLSTMTGSFWLTQIVAEAADLNFLRFVAILLNGLQGVFIFASYICNKRVLNLYLRMLGMEPMTLTSSGSQRGGSTAKISLGALASKLRKGDNPNRKALESDAGVEEIKENVFEQ</sequence>